<evidence type="ECO:0000313" key="7">
    <source>
        <dbReference type="Proteomes" id="UP000225740"/>
    </source>
</evidence>
<name>A0A2G1W9V9_9BACT</name>
<dbReference type="AlphaFoldDB" id="A0A2G1W9V9"/>
<keyword evidence="5" id="KW-0479">Metal-binding</keyword>
<dbReference type="GO" id="GO:0046872">
    <property type="term" value="F:metal ion binding"/>
    <property type="evidence" value="ECO:0007669"/>
    <property type="project" value="UniProtKB-KW"/>
</dbReference>
<dbReference type="InterPro" id="IPR024185">
    <property type="entry name" value="FTHF_cligase-like_sf"/>
</dbReference>
<accession>A0A2G1W9V9</accession>
<protein>
    <recommendedName>
        <fullName evidence="5">5-formyltetrahydrofolate cyclo-ligase</fullName>
        <ecNumber evidence="5">6.3.3.2</ecNumber>
    </recommendedName>
</protein>
<feature type="binding site" evidence="4">
    <location>
        <begin position="12"/>
        <end position="16"/>
    </location>
    <ligand>
        <name>ATP</name>
        <dbReference type="ChEBI" id="CHEBI:30616"/>
    </ligand>
</feature>
<keyword evidence="7" id="KW-1185">Reference proteome</keyword>
<evidence type="ECO:0000256" key="3">
    <source>
        <dbReference type="ARBA" id="ARBA00022840"/>
    </source>
</evidence>
<reference evidence="6 7" key="1">
    <citation type="submission" date="2017-06" db="EMBL/GenBank/DDBJ databases">
        <title>Description of Rhodopirellula bahusiensis sp. nov.</title>
        <authorList>
            <person name="Kizina J."/>
            <person name="Harder J."/>
        </authorList>
    </citation>
    <scope>NUCLEOTIDE SEQUENCE [LARGE SCALE GENOMIC DNA]</scope>
    <source>
        <strain evidence="6 7">SWK21</strain>
    </source>
</reference>
<dbReference type="GO" id="GO:0035999">
    <property type="term" value="P:tetrahydrofolate interconversion"/>
    <property type="evidence" value="ECO:0007669"/>
    <property type="project" value="TreeGrafter"/>
</dbReference>
<keyword evidence="2 4" id="KW-0547">Nucleotide-binding</keyword>
<dbReference type="NCBIfam" id="TIGR02727">
    <property type="entry name" value="MTHFS_bact"/>
    <property type="match status" value="1"/>
</dbReference>
<dbReference type="Pfam" id="PF01812">
    <property type="entry name" value="5-FTHF_cyc-lig"/>
    <property type="match status" value="1"/>
</dbReference>
<evidence type="ECO:0000256" key="2">
    <source>
        <dbReference type="ARBA" id="ARBA00022741"/>
    </source>
</evidence>
<comment type="caution">
    <text evidence="6">The sequence shown here is derived from an EMBL/GenBank/DDBJ whole genome shotgun (WGS) entry which is preliminary data.</text>
</comment>
<feature type="binding site" evidence="4">
    <location>
        <position position="56"/>
    </location>
    <ligand>
        <name>substrate</name>
    </ligand>
</feature>
<comment type="catalytic activity">
    <reaction evidence="5">
        <text>(6S)-5-formyl-5,6,7,8-tetrahydrofolate + ATP = (6R)-5,10-methenyltetrahydrofolate + ADP + phosphate</text>
        <dbReference type="Rhea" id="RHEA:10488"/>
        <dbReference type="ChEBI" id="CHEBI:30616"/>
        <dbReference type="ChEBI" id="CHEBI:43474"/>
        <dbReference type="ChEBI" id="CHEBI:57455"/>
        <dbReference type="ChEBI" id="CHEBI:57457"/>
        <dbReference type="ChEBI" id="CHEBI:456216"/>
        <dbReference type="EC" id="6.3.3.2"/>
    </reaction>
</comment>
<sequence>MNAEQQRLAARKEEIRTAAHAARREQADKDILSRAITDVVMQLPVYQSAQCVMWYIDVRSEVRTRHALQPAIRSGKRIIVPFCVDGELELFHLESMQELSEGAYGILEPRVELRHEASKRVAATDLDLILVPGVGFDRRGGRVGHGKGYYDKLLRSVRRDTALVAIAFECQMFDAIPMQPHDIFMDMVVTEQQICQRIE</sequence>
<dbReference type="Proteomes" id="UP000225740">
    <property type="component" value="Unassembled WGS sequence"/>
</dbReference>
<organism evidence="6 7">
    <name type="scientific">Rhodopirellula bahusiensis</name>
    <dbReference type="NCBI Taxonomy" id="2014065"/>
    <lineage>
        <taxon>Bacteria</taxon>
        <taxon>Pseudomonadati</taxon>
        <taxon>Planctomycetota</taxon>
        <taxon>Planctomycetia</taxon>
        <taxon>Pirellulales</taxon>
        <taxon>Pirellulaceae</taxon>
        <taxon>Rhodopirellula</taxon>
    </lineage>
</organism>
<dbReference type="GO" id="GO:0030272">
    <property type="term" value="F:5-formyltetrahydrofolate cyclo-ligase activity"/>
    <property type="evidence" value="ECO:0007669"/>
    <property type="project" value="UniProtKB-EC"/>
</dbReference>
<keyword evidence="3 4" id="KW-0067">ATP-binding</keyword>
<keyword evidence="6" id="KW-0436">Ligase</keyword>
<dbReference type="InterPro" id="IPR037171">
    <property type="entry name" value="NagB/RpiA_transferase-like"/>
</dbReference>
<evidence type="ECO:0000256" key="4">
    <source>
        <dbReference type="PIRSR" id="PIRSR006806-1"/>
    </source>
</evidence>
<keyword evidence="5" id="KW-0460">Magnesium</keyword>
<dbReference type="PANTHER" id="PTHR23407">
    <property type="entry name" value="ATPASE INHIBITOR/5-FORMYLTETRAHYDROFOLATE CYCLO-LIGASE"/>
    <property type="match status" value="1"/>
</dbReference>
<dbReference type="InterPro" id="IPR002698">
    <property type="entry name" value="FTHF_cligase"/>
</dbReference>
<dbReference type="GO" id="GO:0009396">
    <property type="term" value="P:folic acid-containing compound biosynthetic process"/>
    <property type="evidence" value="ECO:0007669"/>
    <property type="project" value="TreeGrafter"/>
</dbReference>
<dbReference type="PIRSF" id="PIRSF006806">
    <property type="entry name" value="FTHF_cligase"/>
    <property type="match status" value="1"/>
</dbReference>
<dbReference type="EC" id="6.3.3.2" evidence="5"/>
<dbReference type="EMBL" id="NIZW01000006">
    <property type="protein sequence ID" value="PHQ35817.1"/>
    <property type="molecule type" value="Genomic_DNA"/>
</dbReference>
<dbReference type="Gene3D" id="3.40.50.10420">
    <property type="entry name" value="NagB/RpiA/CoA transferase-like"/>
    <property type="match status" value="1"/>
</dbReference>
<evidence type="ECO:0000256" key="5">
    <source>
        <dbReference type="RuleBase" id="RU361279"/>
    </source>
</evidence>
<gene>
    <name evidence="6" type="ORF">CEE69_07880</name>
</gene>
<evidence type="ECO:0000313" key="6">
    <source>
        <dbReference type="EMBL" id="PHQ35817.1"/>
    </source>
</evidence>
<feature type="binding site" evidence="4">
    <location>
        <begin position="142"/>
        <end position="150"/>
    </location>
    <ligand>
        <name>ATP</name>
        <dbReference type="ChEBI" id="CHEBI:30616"/>
    </ligand>
</feature>
<comment type="cofactor">
    <cofactor evidence="5">
        <name>Mg(2+)</name>
        <dbReference type="ChEBI" id="CHEBI:18420"/>
    </cofactor>
</comment>
<proteinExistence type="inferred from homology"/>
<dbReference type="OrthoDB" id="9801938at2"/>
<feature type="binding site" evidence="4">
    <location>
        <position position="61"/>
    </location>
    <ligand>
        <name>substrate</name>
    </ligand>
</feature>
<dbReference type="GO" id="GO:0005524">
    <property type="term" value="F:ATP binding"/>
    <property type="evidence" value="ECO:0007669"/>
    <property type="project" value="UniProtKB-KW"/>
</dbReference>
<comment type="similarity">
    <text evidence="1 5">Belongs to the 5-formyltetrahydrofolate cyclo-ligase family.</text>
</comment>
<dbReference type="SUPFAM" id="SSF100950">
    <property type="entry name" value="NagB/RpiA/CoA transferase-like"/>
    <property type="match status" value="1"/>
</dbReference>
<evidence type="ECO:0000256" key="1">
    <source>
        <dbReference type="ARBA" id="ARBA00010638"/>
    </source>
</evidence>
<dbReference type="PANTHER" id="PTHR23407:SF1">
    <property type="entry name" value="5-FORMYLTETRAHYDROFOLATE CYCLO-LIGASE"/>
    <property type="match status" value="1"/>
</dbReference>